<feature type="transmembrane region" description="Helical" evidence="1">
    <location>
        <begin position="47"/>
        <end position="67"/>
    </location>
</feature>
<protein>
    <submittedName>
        <fullName evidence="2">Uncharacterized protein</fullName>
    </submittedName>
</protein>
<sequence>MSPGLGKVFKRLQVALLICEIPVLGFVLVVCYSLWRHNLFGEVVPYAIQLCSLLSWSTGAMGLLMLGGNPRVEIEDRVNNIPEHINAKLFEPPESPSITANSGTHARHGKRIADADDNIILEFGFLQGAAFQPVAGNCKLSFDEVCSICGLNIMLKRPWQWKLGMAWYASHLLASIILQIASTTTATIGSQSMGVIILILTSVFRGMGVAGPEEWMIPDWAMREGAGYALAMQGKTYSRT</sequence>
<dbReference type="OrthoDB" id="2898697at2759"/>
<evidence type="ECO:0000256" key="1">
    <source>
        <dbReference type="SAM" id="Phobius"/>
    </source>
</evidence>
<feature type="transmembrane region" description="Helical" evidence="1">
    <location>
        <begin position="163"/>
        <end position="182"/>
    </location>
</feature>
<keyword evidence="1" id="KW-0812">Transmembrane</keyword>
<gene>
    <name evidence="2" type="ORF">BDW02DRAFT_576475</name>
</gene>
<dbReference type="Proteomes" id="UP000800040">
    <property type="component" value="Unassembled WGS sequence"/>
</dbReference>
<organism evidence="2 3">
    <name type="scientific">Decorospora gaudefroyi</name>
    <dbReference type="NCBI Taxonomy" id="184978"/>
    <lineage>
        <taxon>Eukaryota</taxon>
        <taxon>Fungi</taxon>
        <taxon>Dikarya</taxon>
        <taxon>Ascomycota</taxon>
        <taxon>Pezizomycotina</taxon>
        <taxon>Dothideomycetes</taxon>
        <taxon>Pleosporomycetidae</taxon>
        <taxon>Pleosporales</taxon>
        <taxon>Pleosporineae</taxon>
        <taxon>Pleosporaceae</taxon>
        <taxon>Decorospora</taxon>
    </lineage>
</organism>
<keyword evidence="1" id="KW-0472">Membrane</keyword>
<evidence type="ECO:0000313" key="3">
    <source>
        <dbReference type="Proteomes" id="UP000800040"/>
    </source>
</evidence>
<proteinExistence type="predicted"/>
<feature type="transmembrane region" description="Helical" evidence="1">
    <location>
        <begin position="12"/>
        <end position="35"/>
    </location>
</feature>
<evidence type="ECO:0000313" key="2">
    <source>
        <dbReference type="EMBL" id="KAF1838164.1"/>
    </source>
</evidence>
<keyword evidence="3" id="KW-1185">Reference proteome</keyword>
<reference evidence="2" key="1">
    <citation type="submission" date="2020-01" db="EMBL/GenBank/DDBJ databases">
        <authorList>
            <consortium name="DOE Joint Genome Institute"/>
            <person name="Haridas S."/>
            <person name="Albert R."/>
            <person name="Binder M."/>
            <person name="Bloem J."/>
            <person name="Labutti K."/>
            <person name="Salamov A."/>
            <person name="Andreopoulos B."/>
            <person name="Baker S.E."/>
            <person name="Barry K."/>
            <person name="Bills G."/>
            <person name="Bluhm B.H."/>
            <person name="Cannon C."/>
            <person name="Castanera R."/>
            <person name="Culley D.E."/>
            <person name="Daum C."/>
            <person name="Ezra D."/>
            <person name="Gonzalez J.B."/>
            <person name="Henrissat B."/>
            <person name="Kuo A."/>
            <person name="Liang C."/>
            <person name="Lipzen A."/>
            <person name="Lutzoni F."/>
            <person name="Magnuson J."/>
            <person name="Mondo S."/>
            <person name="Nolan M."/>
            <person name="Ohm R."/>
            <person name="Pangilinan J."/>
            <person name="Park H.-J."/>
            <person name="Ramirez L."/>
            <person name="Alfaro M."/>
            <person name="Sun H."/>
            <person name="Tritt A."/>
            <person name="Yoshinaga Y."/>
            <person name="Zwiers L.-H."/>
            <person name="Turgeon B.G."/>
            <person name="Goodwin S.B."/>
            <person name="Spatafora J.W."/>
            <person name="Crous P.W."/>
            <person name="Grigoriev I.V."/>
        </authorList>
    </citation>
    <scope>NUCLEOTIDE SEQUENCE</scope>
    <source>
        <strain evidence="2">P77</strain>
    </source>
</reference>
<name>A0A6A5KUG4_9PLEO</name>
<feature type="transmembrane region" description="Helical" evidence="1">
    <location>
        <begin position="188"/>
        <end position="207"/>
    </location>
</feature>
<dbReference type="AlphaFoldDB" id="A0A6A5KUG4"/>
<dbReference type="EMBL" id="ML975254">
    <property type="protein sequence ID" value="KAF1838164.1"/>
    <property type="molecule type" value="Genomic_DNA"/>
</dbReference>
<keyword evidence="1" id="KW-1133">Transmembrane helix</keyword>
<accession>A0A6A5KUG4</accession>